<evidence type="ECO:0000313" key="3">
    <source>
        <dbReference type="EMBL" id="GID49184.1"/>
    </source>
</evidence>
<evidence type="ECO:0000256" key="2">
    <source>
        <dbReference type="SAM" id="Phobius"/>
    </source>
</evidence>
<reference evidence="3" key="1">
    <citation type="submission" date="2021-01" db="EMBL/GenBank/DDBJ databases">
        <title>Whole genome shotgun sequence of Actinoplanes capillaceus NBRC 16408.</title>
        <authorList>
            <person name="Komaki H."/>
            <person name="Tamura T."/>
        </authorList>
    </citation>
    <scope>NUCLEOTIDE SEQUENCE [LARGE SCALE GENOMIC DNA]</scope>
    <source>
        <strain evidence="3">NBRC 16408</strain>
    </source>
</reference>
<evidence type="ECO:0000256" key="1">
    <source>
        <dbReference type="SAM" id="MobiDB-lite"/>
    </source>
</evidence>
<gene>
    <name evidence="3" type="ORF">Aca07nite_64590</name>
</gene>
<keyword evidence="2" id="KW-0472">Membrane</keyword>
<sequence>MTNDRKPGNGPKPGVPRWVKVIGIVVVVLAALLIIAQVTGIAGEHGPGRHLGLAPASPMTTDSPHGGHL</sequence>
<dbReference type="EMBL" id="BOMF01000122">
    <property type="protein sequence ID" value="GID49184.1"/>
    <property type="molecule type" value="Genomic_DNA"/>
</dbReference>
<protein>
    <submittedName>
        <fullName evidence="3">Uncharacterized protein</fullName>
    </submittedName>
</protein>
<keyword evidence="2" id="KW-1133">Transmembrane helix</keyword>
<proteinExistence type="predicted"/>
<organism evidence="3">
    <name type="scientific">Actinoplanes campanulatus</name>
    <dbReference type="NCBI Taxonomy" id="113559"/>
    <lineage>
        <taxon>Bacteria</taxon>
        <taxon>Bacillati</taxon>
        <taxon>Actinomycetota</taxon>
        <taxon>Actinomycetes</taxon>
        <taxon>Micromonosporales</taxon>
        <taxon>Micromonosporaceae</taxon>
        <taxon>Actinoplanes</taxon>
    </lineage>
</organism>
<dbReference type="RefSeq" id="WP_204299311.1">
    <property type="nucleotide sequence ID" value="NZ_BAAAGQ010000026.1"/>
</dbReference>
<feature type="region of interest" description="Disordered" evidence="1">
    <location>
        <begin position="44"/>
        <end position="69"/>
    </location>
</feature>
<name>A0ABQ3WSM8_9ACTN</name>
<keyword evidence="2" id="KW-0812">Transmembrane</keyword>
<accession>A0ABQ3WSM8</accession>
<comment type="caution">
    <text evidence="3">The sequence shown here is derived from an EMBL/GenBank/DDBJ whole genome shotgun (WGS) entry which is preliminary data.</text>
</comment>
<feature type="transmembrane region" description="Helical" evidence="2">
    <location>
        <begin position="21"/>
        <end position="43"/>
    </location>
</feature>